<evidence type="ECO:0000256" key="1">
    <source>
        <dbReference type="SAM" id="MobiDB-lite"/>
    </source>
</evidence>
<dbReference type="EMBL" id="JAVRRG010000062">
    <property type="protein sequence ID" value="KAK5092200.1"/>
    <property type="molecule type" value="Genomic_DNA"/>
</dbReference>
<sequence length="269" mass="30565">MPDQLSWMYWERLSMAEEYIESNETIKGLATDVHQPHVSIEEPTTEEEDWRRFSVPHYKQFKKGTDICLDLRLKPDVGIVIRARLNLLLARAYQPAGGALVFAHECLDLLDLYEQKEDNRLDDDDGSSRELFAKLQDAAKDIIDDCERHRLAKARVEQEEAAKKQDLDSGIAQLQIASPIKQGPQKTPIVWKRTATPEQIAALAERNKKNPPFVVEGYLRRGMGYKPYEKYVPFSRHGGRDIQVQATSTTKSGNGTGYLPTHEPSSEVS</sequence>
<evidence type="ECO:0000313" key="2">
    <source>
        <dbReference type="EMBL" id="KAK5092200.1"/>
    </source>
</evidence>
<dbReference type="Proteomes" id="UP001345013">
    <property type="component" value="Unassembled WGS sequence"/>
</dbReference>
<reference evidence="2 3" key="1">
    <citation type="submission" date="2023-08" db="EMBL/GenBank/DDBJ databases">
        <title>Black Yeasts Isolated from many extreme environments.</title>
        <authorList>
            <person name="Coleine C."/>
            <person name="Stajich J.E."/>
            <person name="Selbmann L."/>
        </authorList>
    </citation>
    <scope>NUCLEOTIDE SEQUENCE [LARGE SCALE GENOMIC DNA]</scope>
    <source>
        <strain evidence="2 3">CCFEE 5885</strain>
    </source>
</reference>
<accession>A0ABR0KAX2</accession>
<protein>
    <submittedName>
        <fullName evidence="2">Uncharacterized protein</fullName>
    </submittedName>
</protein>
<organism evidence="2 3">
    <name type="scientific">Lithohypha guttulata</name>
    <dbReference type="NCBI Taxonomy" id="1690604"/>
    <lineage>
        <taxon>Eukaryota</taxon>
        <taxon>Fungi</taxon>
        <taxon>Dikarya</taxon>
        <taxon>Ascomycota</taxon>
        <taxon>Pezizomycotina</taxon>
        <taxon>Eurotiomycetes</taxon>
        <taxon>Chaetothyriomycetidae</taxon>
        <taxon>Chaetothyriales</taxon>
        <taxon>Trichomeriaceae</taxon>
        <taxon>Lithohypha</taxon>
    </lineage>
</organism>
<keyword evidence="3" id="KW-1185">Reference proteome</keyword>
<evidence type="ECO:0000313" key="3">
    <source>
        <dbReference type="Proteomes" id="UP001345013"/>
    </source>
</evidence>
<feature type="compositionally biased region" description="Polar residues" evidence="1">
    <location>
        <begin position="244"/>
        <end position="253"/>
    </location>
</feature>
<gene>
    <name evidence="2" type="ORF">LTR24_005451</name>
</gene>
<name>A0ABR0KAX2_9EURO</name>
<feature type="region of interest" description="Disordered" evidence="1">
    <location>
        <begin position="237"/>
        <end position="269"/>
    </location>
</feature>
<proteinExistence type="predicted"/>
<comment type="caution">
    <text evidence="2">The sequence shown here is derived from an EMBL/GenBank/DDBJ whole genome shotgun (WGS) entry which is preliminary data.</text>
</comment>